<reference evidence="6 7" key="1">
    <citation type="submission" date="2015-04" db="EMBL/GenBank/DDBJ databases">
        <title>Complete genome sequence of Schizopora paradoxa KUC8140, a cosmopolitan wood degrader in East Asia.</title>
        <authorList>
            <consortium name="DOE Joint Genome Institute"/>
            <person name="Min B."/>
            <person name="Park H."/>
            <person name="Jang Y."/>
            <person name="Kim J.-J."/>
            <person name="Kim K.H."/>
            <person name="Pangilinan J."/>
            <person name="Lipzen A."/>
            <person name="Riley R."/>
            <person name="Grigoriev I.V."/>
            <person name="Spatafora J.W."/>
            <person name="Choi I.-G."/>
        </authorList>
    </citation>
    <scope>NUCLEOTIDE SEQUENCE [LARGE SCALE GENOMIC DNA]</scope>
    <source>
        <strain evidence="6 7">KUC8140</strain>
    </source>
</reference>
<dbReference type="InterPro" id="IPR001611">
    <property type="entry name" value="Leu-rich_rpt"/>
</dbReference>
<dbReference type="GO" id="GO:0005737">
    <property type="term" value="C:cytoplasm"/>
    <property type="evidence" value="ECO:0007669"/>
    <property type="project" value="UniProtKB-SubCell"/>
</dbReference>
<dbReference type="EMBL" id="KQ085981">
    <property type="protein sequence ID" value="KLO12269.1"/>
    <property type="molecule type" value="Genomic_DNA"/>
</dbReference>
<gene>
    <name evidence="6" type="ORF">SCHPADRAFT_875707</name>
</gene>
<proteinExistence type="predicted"/>
<comment type="subcellular location">
    <subcellularLocation>
        <location evidence="1">Cytoplasm</location>
    </subcellularLocation>
</comment>
<dbReference type="AlphaFoldDB" id="A0A0H2RK50"/>
<feature type="compositionally biased region" description="Low complexity" evidence="5">
    <location>
        <begin position="569"/>
        <end position="581"/>
    </location>
</feature>
<organism evidence="6 7">
    <name type="scientific">Schizopora paradoxa</name>
    <dbReference type="NCBI Taxonomy" id="27342"/>
    <lineage>
        <taxon>Eukaryota</taxon>
        <taxon>Fungi</taxon>
        <taxon>Dikarya</taxon>
        <taxon>Basidiomycota</taxon>
        <taxon>Agaricomycotina</taxon>
        <taxon>Agaricomycetes</taxon>
        <taxon>Hymenochaetales</taxon>
        <taxon>Schizoporaceae</taxon>
        <taxon>Schizopora</taxon>
    </lineage>
</organism>
<dbReference type="PROSITE" id="PS51450">
    <property type="entry name" value="LRR"/>
    <property type="match status" value="3"/>
</dbReference>
<protein>
    <recommendedName>
        <fullName evidence="8">L domain-like protein</fullName>
    </recommendedName>
</protein>
<feature type="compositionally biased region" description="Low complexity" evidence="5">
    <location>
        <begin position="517"/>
        <end position="526"/>
    </location>
</feature>
<feature type="region of interest" description="Disordered" evidence="5">
    <location>
        <begin position="457"/>
        <end position="640"/>
    </location>
</feature>
<keyword evidence="7" id="KW-1185">Reference proteome</keyword>
<dbReference type="PANTHER" id="PTHR15454">
    <property type="entry name" value="NISCHARIN RELATED"/>
    <property type="match status" value="1"/>
</dbReference>
<dbReference type="Gene3D" id="3.80.10.10">
    <property type="entry name" value="Ribonuclease Inhibitor"/>
    <property type="match status" value="2"/>
</dbReference>
<feature type="region of interest" description="Disordered" evidence="5">
    <location>
        <begin position="270"/>
        <end position="289"/>
    </location>
</feature>
<dbReference type="STRING" id="27342.A0A0H2RK50"/>
<keyword evidence="3" id="KW-0433">Leucine-rich repeat</keyword>
<dbReference type="FunCoup" id="A0A0H2RK50">
    <property type="interactions" value="298"/>
</dbReference>
<feature type="compositionally biased region" description="Acidic residues" evidence="5">
    <location>
        <begin position="270"/>
        <end position="286"/>
    </location>
</feature>
<evidence type="ECO:0000256" key="3">
    <source>
        <dbReference type="ARBA" id="ARBA00022614"/>
    </source>
</evidence>
<dbReference type="SUPFAM" id="SSF52075">
    <property type="entry name" value="Outer arm dynein light chain 1"/>
    <property type="match status" value="1"/>
</dbReference>
<evidence type="ECO:0000256" key="5">
    <source>
        <dbReference type="SAM" id="MobiDB-lite"/>
    </source>
</evidence>
<dbReference type="InParanoid" id="A0A0H2RK50"/>
<dbReference type="PANTHER" id="PTHR15454:SF69">
    <property type="entry name" value="SERINE_THREONINE-PROTEIN KINASE 11-INTERACTING PROTEIN"/>
    <property type="match status" value="1"/>
</dbReference>
<keyword evidence="2" id="KW-0963">Cytoplasm</keyword>
<keyword evidence="4" id="KW-0677">Repeat</keyword>
<evidence type="ECO:0000313" key="7">
    <source>
        <dbReference type="Proteomes" id="UP000053477"/>
    </source>
</evidence>
<dbReference type="OrthoDB" id="676979at2759"/>
<name>A0A0H2RK50_9AGAM</name>
<evidence type="ECO:0000313" key="6">
    <source>
        <dbReference type="EMBL" id="KLO12269.1"/>
    </source>
</evidence>
<evidence type="ECO:0008006" key="8">
    <source>
        <dbReference type="Google" id="ProtNLM"/>
    </source>
</evidence>
<dbReference type="Proteomes" id="UP000053477">
    <property type="component" value="Unassembled WGS sequence"/>
</dbReference>
<sequence length="705" mass="77302">MDHEAGDDYVRRIASFIRDNERKLAAAGLSRRHRSAPNLSIFNPLGWVGLAESAPENPIVLSIDTHHLFYLLMRLEAEGMNVGTLDVEVDNPSRPLSYIHLDVSNDKSETLSLSSFRSSFSAVSKLSIGTGWLGRPEVRQLDAELRFIFSSFTKLPALCLQPPGPKMIAELAQDPPGDSAIPLDSFKNLQRLECTDIDPRALLGWDRLAESLRSLTIKRSGLDDPSTIFIDAVLDDQLRRSGDASRQRTRKLGRNAARSFHISLLPETVREEDAEEDAPLAADEESPSSSALAGKLSPLKWAFLKHLCLADNAFTFFPTAMLSNLSSVSHLDLSSNLLVAIPSLSHLFNLVSLNLSDNMIDSVLGIYTKLGQVLTLNLSRNRLDSLCGLERLMALERVDLRHNVLEEIAEVGRLAVLPNIAEVWVEGNIFVEEQDNYRVQCFELFWKENKEITLDGSPPGFYERRNRKTLPSEQMYSSRPPSAVYSPPVLPVGAQPTQSVANAGVGSPLLSPPPSGPSSEAPSPSLVAQQAKPKRKRNKRLVALDNASSDIGYRSSEDGGRAEDEGQRSASSKSHNSSAPAPASPPSEEPTPIRRSRHNRYHTEFGPPSPPADIASSPPAGTLGRSTRRSGTLNSLSKRRMRVSASVFEPAHSAADDLNEGGHENQMKDSDAFRARIEALRAEMGDNWLQVLSQSQFRPGASPKP</sequence>
<dbReference type="InterPro" id="IPR032675">
    <property type="entry name" value="LRR_dom_sf"/>
</dbReference>
<feature type="compositionally biased region" description="Polar residues" evidence="5">
    <location>
        <begin position="469"/>
        <end position="480"/>
    </location>
</feature>
<evidence type="ECO:0000256" key="4">
    <source>
        <dbReference type="ARBA" id="ARBA00022737"/>
    </source>
</evidence>
<evidence type="ECO:0000256" key="1">
    <source>
        <dbReference type="ARBA" id="ARBA00004496"/>
    </source>
</evidence>
<feature type="compositionally biased region" description="Basic and acidic residues" evidence="5">
    <location>
        <begin position="555"/>
        <end position="567"/>
    </location>
</feature>
<accession>A0A0H2RK50</accession>
<evidence type="ECO:0000256" key="2">
    <source>
        <dbReference type="ARBA" id="ARBA00022490"/>
    </source>
</evidence>